<dbReference type="AlphaFoldDB" id="A0A4P2VQ59"/>
<dbReference type="SUPFAM" id="SSF49785">
    <property type="entry name" value="Galactose-binding domain-like"/>
    <property type="match status" value="1"/>
</dbReference>
<dbReference type="Pfam" id="PF01483">
    <property type="entry name" value="P_proprotein"/>
    <property type="match status" value="1"/>
</dbReference>
<dbReference type="InterPro" id="IPR023828">
    <property type="entry name" value="Peptidase_S8_Ser-AS"/>
</dbReference>
<dbReference type="Gene3D" id="3.40.50.200">
    <property type="entry name" value="Peptidase S8/S53 domain"/>
    <property type="match status" value="1"/>
</dbReference>
<evidence type="ECO:0000256" key="7">
    <source>
        <dbReference type="PIRSR" id="PIRSR615500-1"/>
    </source>
</evidence>
<dbReference type="InterPro" id="IPR000209">
    <property type="entry name" value="Peptidase_S8/S53_dom"/>
</dbReference>
<keyword evidence="12" id="KW-1185">Reference proteome</keyword>
<dbReference type="EMBL" id="AP019368">
    <property type="protein sequence ID" value="BBH54480.1"/>
    <property type="molecule type" value="Genomic_DNA"/>
</dbReference>
<keyword evidence="5 8" id="KW-0720">Serine protease</keyword>
<dbReference type="InterPro" id="IPR002884">
    <property type="entry name" value="P_dom"/>
</dbReference>
<feature type="active site" description="Charge relay system" evidence="7 8">
    <location>
        <position position="118"/>
    </location>
</feature>
<dbReference type="InterPro" id="IPR008979">
    <property type="entry name" value="Galactose-bd-like_sf"/>
</dbReference>
<keyword evidence="2 8" id="KW-0645">Protease</keyword>
<dbReference type="PROSITE" id="PS51257">
    <property type="entry name" value="PROKAR_LIPOPROTEIN"/>
    <property type="match status" value="1"/>
</dbReference>
<dbReference type="PROSITE" id="PS00136">
    <property type="entry name" value="SUBTILASE_ASP"/>
    <property type="match status" value="1"/>
</dbReference>
<evidence type="ECO:0000313" key="12">
    <source>
        <dbReference type="Proteomes" id="UP000291236"/>
    </source>
</evidence>
<evidence type="ECO:0000256" key="4">
    <source>
        <dbReference type="ARBA" id="ARBA00022801"/>
    </source>
</evidence>
<evidence type="ECO:0000256" key="8">
    <source>
        <dbReference type="PROSITE-ProRule" id="PRU01240"/>
    </source>
</evidence>
<dbReference type="GO" id="GO:0016020">
    <property type="term" value="C:membrane"/>
    <property type="evidence" value="ECO:0007669"/>
    <property type="project" value="TreeGrafter"/>
</dbReference>
<dbReference type="InterPro" id="IPR036852">
    <property type="entry name" value="Peptidase_S8/S53_dom_sf"/>
</dbReference>
<gene>
    <name evidence="11" type="ORF">JCM31447_29510</name>
</gene>
<evidence type="ECO:0000313" key="11">
    <source>
        <dbReference type="EMBL" id="BBH54480.1"/>
    </source>
</evidence>
<dbReference type="PANTHER" id="PTHR42884:SF14">
    <property type="entry name" value="NEUROENDOCRINE CONVERTASE 1"/>
    <property type="match status" value="1"/>
</dbReference>
<dbReference type="PROSITE" id="PS00137">
    <property type="entry name" value="SUBTILASE_HIS"/>
    <property type="match status" value="1"/>
</dbReference>
<dbReference type="PROSITE" id="PS51892">
    <property type="entry name" value="SUBTILASE"/>
    <property type="match status" value="1"/>
</dbReference>
<feature type="active site" description="Charge relay system" evidence="7 8">
    <location>
        <position position="175"/>
    </location>
</feature>
<dbReference type="GO" id="GO:0004252">
    <property type="term" value="F:serine-type endopeptidase activity"/>
    <property type="evidence" value="ECO:0007669"/>
    <property type="project" value="UniProtKB-UniRule"/>
</dbReference>
<proteinExistence type="inferred from homology"/>
<keyword evidence="6" id="KW-0106">Calcium</keyword>
<dbReference type="InterPro" id="IPR022398">
    <property type="entry name" value="Peptidase_S8_His-AS"/>
</dbReference>
<dbReference type="KEGG" id="sbf:JCM31447_29510"/>
<evidence type="ECO:0000256" key="3">
    <source>
        <dbReference type="ARBA" id="ARBA00022729"/>
    </source>
</evidence>
<evidence type="ECO:0000256" key="2">
    <source>
        <dbReference type="ARBA" id="ARBA00022670"/>
    </source>
</evidence>
<keyword evidence="3" id="KW-0732">Signal</keyword>
<feature type="domain" description="P/Homo B" evidence="10">
    <location>
        <begin position="526"/>
        <end position="657"/>
    </location>
</feature>
<protein>
    <submittedName>
        <fullName evidence="11">Peptidase S8</fullName>
    </submittedName>
</protein>
<dbReference type="CDD" id="cd04059">
    <property type="entry name" value="Peptidases_S8_Protein_convertases_Kexins_Furin-like"/>
    <property type="match status" value="1"/>
</dbReference>
<feature type="region of interest" description="Disordered" evidence="9">
    <location>
        <begin position="148"/>
        <end position="169"/>
    </location>
</feature>
<reference evidence="11 12" key="1">
    <citation type="submission" date="2018-12" db="EMBL/GenBank/DDBJ databases">
        <title>Rubrispira sanarue gen. nov., sp., nov., a member of the order Silvanigrellales, isolated from a brackish lake in Hamamatsu Japan.</title>
        <authorList>
            <person name="Maejima Y."/>
            <person name="Iino T."/>
            <person name="Muraguchi Y."/>
            <person name="Fukuda K."/>
            <person name="Nojiri H."/>
            <person name="Ohkuma M."/>
            <person name="Moriuchi R."/>
            <person name="Dohra H."/>
            <person name="Kimbara K."/>
            <person name="Shintani M."/>
        </authorList>
    </citation>
    <scope>NUCLEOTIDE SEQUENCE [LARGE SCALE GENOMIC DNA]</scope>
    <source>
        <strain evidence="11 12">RF1110005</strain>
    </source>
</reference>
<dbReference type="PROSITE" id="PS00138">
    <property type="entry name" value="SUBTILASE_SER"/>
    <property type="match status" value="1"/>
</dbReference>
<dbReference type="InterPro" id="IPR034182">
    <property type="entry name" value="Kexin/furin"/>
</dbReference>
<dbReference type="GO" id="GO:0005737">
    <property type="term" value="C:cytoplasm"/>
    <property type="evidence" value="ECO:0007669"/>
    <property type="project" value="UniProtKB-ARBA"/>
</dbReference>
<sequence length="657" mass="71123">MIINKKNMLILSVPVIAISFLSSCGNKNQENVELSTKSVLTAQSSFDANNTEIKRNKFCTDLANEKLNPLGKYQWHLKNTGQDAFASESGIAGEDINVDDVLKKQCLSGNGIRVGVVDSGIDIAHKSLNPNIDNEEYVSKSWSINFKNNRLAPNDPSPSPAEDSEGDLEDDVVDHGTMVAGIIAMRSNLGFGGSGVAPRAKLSGYNVISSGSQNFQNFVDALGGSDASQGNDIFNMSFGFSNLEQIPDSHPLISSGALAMRYGARQLRDGKGALYVKSAGNGYISSGIFYFKCSKANEINVSCQNSNMNLLNAIPETIVVGALNAKGKKASYSTAGSSLWVSAPGGEYGVNKEFVEGRYSDYDKKIDWSKYRPTIGEPAIITTDYSGTRYGMSKTADLNDLDSVLNIRNEFNALNFDENLDGDYTNTMNGTSSAAPVTSGSLALILEANPKLTWRDVKYILAKTSTKVDAENAGSQVQLVKGDSNSLYQAEQGWVKNAAGFSFSNWYGFGRVNVSEAVELAKNYKVNLGQYQEMSSKFIDHTKQVPKADPNGYVTSLNIPTRDGLNIESVQIQVSADSTNLGDIGFELTSPSGTKSILWNVGNGFVYTKKLDKITLQSNAFYGENSSGNWKLKVINAGFFNSNTTFKGWKIMVTGHK</sequence>
<dbReference type="InterPro" id="IPR023827">
    <property type="entry name" value="Peptidase_S8_Asp-AS"/>
</dbReference>
<organism evidence="11 12">
    <name type="scientific">Fluviispira sanaruensis</name>
    <dbReference type="NCBI Taxonomy" id="2493639"/>
    <lineage>
        <taxon>Bacteria</taxon>
        <taxon>Pseudomonadati</taxon>
        <taxon>Bdellovibrionota</taxon>
        <taxon>Oligoflexia</taxon>
        <taxon>Silvanigrellales</taxon>
        <taxon>Silvanigrellaceae</taxon>
        <taxon>Fluviispira</taxon>
    </lineage>
</organism>
<name>A0A4P2VQ59_FLUSA</name>
<dbReference type="InterPro" id="IPR015500">
    <property type="entry name" value="Peptidase_S8_subtilisin-rel"/>
</dbReference>
<feature type="active site" description="Charge relay system" evidence="7 8">
    <location>
        <position position="432"/>
    </location>
</feature>
<dbReference type="Proteomes" id="UP000291236">
    <property type="component" value="Chromosome"/>
</dbReference>
<evidence type="ECO:0000259" key="10">
    <source>
        <dbReference type="PROSITE" id="PS51829"/>
    </source>
</evidence>
<dbReference type="SUPFAM" id="SSF52743">
    <property type="entry name" value="Subtilisin-like"/>
    <property type="match status" value="1"/>
</dbReference>
<comment type="similarity">
    <text evidence="1">Belongs to the peptidase S8 family. Furin subfamily.</text>
</comment>
<keyword evidence="4 8" id="KW-0378">Hydrolase</keyword>
<evidence type="ECO:0000256" key="5">
    <source>
        <dbReference type="ARBA" id="ARBA00022825"/>
    </source>
</evidence>
<accession>A0A4P2VQ59</accession>
<evidence type="ECO:0000256" key="9">
    <source>
        <dbReference type="SAM" id="MobiDB-lite"/>
    </source>
</evidence>
<dbReference type="OrthoDB" id="5288153at2"/>
<dbReference type="GO" id="GO:0012505">
    <property type="term" value="C:endomembrane system"/>
    <property type="evidence" value="ECO:0007669"/>
    <property type="project" value="UniProtKB-ARBA"/>
</dbReference>
<dbReference type="GO" id="GO:0016485">
    <property type="term" value="P:protein processing"/>
    <property type="evidence" value="ECO:0007669"/>
    <property type="project" value="TreeGrafter"/>
</dbReference>
<dbReference type="RefSeq" id="WP_130612298.1">
    <property type="nucleotide sequence ID" value="NZ_AP019368.1"/>
</dbReference>
<dbReference type="Gene3D" id="2.60.120.260">
    <property type="entry name" value="Galactose-binding domain-like"/>
    <property type="match status" value="1"/>
</dbReference>
<dbReference type="PROSITE" id="PS51829">
    <property type="entry name" value="P_HOMO_B"/>
    <property type="match status" value="1"/>
</dbReference>
<dbReference type="PANTHER" id="PTHR42884">
    <property type="entry name" value="PROPROTEIN CONVERTASE SUBTILISIN/KEXIN-RELATED"/>
    <property type="match status" value="1"/>
</dbReference>
<dbReference type="PRINTS" id="PR00723">
    <property type="entry name" value="SUBTILISIN"/>
</dbReference>
<dbReference type="Pfam" id="PF00082">
    <property type="entry name" value="Peptidase_S8"/>
    <property type="match status" value="1"/>
</dbReference>
<evidence type="ECO:0000256" key="6">
    <source>
        <dbReference type="ARBA" id="ARBA00022837"/>
    </source>
</evidence>
<evidence type="ECO:0000256" key="1">
    <source>
        <dbReference type="ARBA" id="ARBA00005325"/>
    </source>
</evidence>